<dbReference type="EMBL" id="RIAR02000001">
    <property type="protein sequence ID" value="NSL87335.1"/>
    <property type="molecule type" value="Genomic_DNA"/>
</dbReference>
<evidence type="ECO:0000256" key="2">
    <source>
        <dbReference type="ARBA" id="ARBA00004924"/>
    </source>
</evidence>
<name>A0A9Q5GLF0_9BACT</name>
<dbReference type="PANTHER" id="PTHR42802:SF1">
    <property type="entry name" value="L-ORNITHINE N(5)-MONOOXYGENASE"/>
    <property type="match status" value="1"/>
</dbReference>
<evidence type="ECO:0000256" key="1">
    <source>
        <dbReference type="ARBA" id="ARBA00001974"/>
    </source>
</evidence>
<protein>
    <submittedName>
        <fullName evidence="8">SidA/IucD/PvdA family monooxygenase</fullName>
    </submittedName>
</protein>
<dbReference type="PANTHER" id="PTHR42802">
    <property type="entry name" value="MONOOXYGENASE"/>
    <property type="match status" value="1"/>
</dbReference>
<reference evidence="8" key="1">
    <citation type="submission" date="2020-05" db="EMBL/GenBank/DDBJ databases">
        <title>Chitinophaga laudate sp. nov., isolated from a tropical peat swamp.</title>
        <authorList>
            <person name="Goh C.B.S."/>
            <person name="Lee M.S."/>
            <person name="Parimannan S."/>
            <person name="Pasbakhsh P."/>
            <person name="Yule C.M."/>
            <person name="Rajandas H."/>
            <person name="Loke S."/>
            <person name="Croft L."/>
            <person name="Tan J.B.L."/>
        </authorList>
    </citation>
    <scope>NUCLEOTIDE SEQUENCE</scope>
    <source>
        <strain evidence="8">Mgbs1</strain>
    </source>
</reference>
<dbReference type="Pfam" id="PF13434">
    <property type="entry name" value="Lys_Orn_oxgnase"/>
    <property type="match status" value="1"/>
</dbReference>
<evidence type="ECO:0000256" key="7">
    <source>
        <dbReference type="ARBA" id="ARBA00023002"/>
    </source>
</evidence>
<evidence type="ECO:0000256" key="3">
    <source>
        <dbReference type="ARBA" id="ARBA00007588"/>
    </source>
</evidence>
<evidence type="ECO:0000256" key="6">
    <source>
        <dbReference type="ARBA" id="ARBA00022857"/>
    </source>
</evidence>
<comment type="caution">
    <text evidence="8">The sequence shown here is derived from an EMBL/GenBank/DDBJ whole genome shotgun (WGS) entry which is preliminary data.</text>
</comment>
<dbReference type="InterPro" id="IPR036188">
    <property type="entry name" value="FAD/NAD-bd_sf"/>
</dbReference>
<accession>A0A9Q5GLF0</accession>
<dbReference type="Gene3D" id="3.50.50.60">
    <property type="entry name" value="FAD/NAD(P)-binding domain"/>
    <property type="match status" value="1"/>
</dbReference>
<dbReference type="AlphaFoldDB" id="A0A9Q5GLF0"/>
<keyword evidence="4" id="KW-0285">Flavoprotein</keyword>
<keyword evidence="7" id="KW-0560">Oxidoreductase</keyword>
<keyword evidence="6" id="KW-0521">NADP</keyword>
<dbReference type="OrthoDB" id="7527071at2"/>
<keyword evidence="9" id="KW-1185">Reference proteome</keyword>
<organism evidence="8 9">
    <name type="scientific">Chitinophaga solisilvae</name>
    <dbReference type="NCBI Taxonomy" id="1233460"/>
    <lineage>
        <taxon>Bacteria</taxon>
        <taxon>Pseudomonadati</taxon>
        <taxon>Bacteroidota</taxon>
        <taxon>Chitinophagia</taxon>
        <taxon>Chitinophagales</taxon>
        <taxon>Chitinophagaceae</taxon>
        <taxon>Chitinophaga</taxon>
    </lineage>
</organism>
<comment type="pathway">
    <text evidence="2">Siderophore biosynthesis.</text>
</comment>
<dbReference type="Proteomes" id="UP000281028">
    <property type="component" value="Unassembled WGS sequence"/>
</dbReference>
<sequence>MESYLAPRIYDLAGIGIGPFNLGLAALAQPVASLSCIFLDSKPCFSWHPGLMMDFTTVQVPFYADLVTLANPASSFSFLCYLKAMGRIIRFAIRENNYISRREYNDYCCWVAAQLGNLRFGHEVTAVTWNTQLACYTIHTLRHRDHRRLLLYARKLVLGTGSVPSIPDFLPVAENTSRYFHSGRYLFEKEGLLQKPDVTLIGSGQSAAEIFYDLLQYPGHFPRGLHWFTRSGRLHPMDTGAFSFELTSPAYIRYFYHLPEEQKKKILPEQVLLYKGINRELLHAIYETLYQRSVAGVWQPAVRTACSLENMELQQDACRLYFHQTEQQQYFHHDTAACILATGYAYTLPAFLQPVRERIMTDEQARYIVGENYAVSRPAGEVFVQNAELHTHGFSAPDLGLGPHRNAVIINNVLGYTYYKTEDNPVFQHFGIPA</sequence>
<dbReference type="SUPFAM" id="SSF51905">
    <property type="entry name" value="FAD/NAD(P)-binding domain"/>
    <property type="match status" value="1"/>
</dbReference>
<proteinExistence type="inferred from homology"/>
<evidence type="ECO:0000313" key="8">
    <source>
        <dbReference type="EMBL" id="NSL87335.1"/>
    </source>
</evidence>
<evidence type="ECO:0000313" key="9">
    <source>
        <dbReference type="Proteomes" id="UP000281028"/>
    </source>
</evidence>
<comment type="cofactor">
    <cofactor evidence="1">
        <name>FAD</name>
        <dbReference type="ChEBI" id="CHEBI:57692"/>
    </cofactor>
</comment>
<dbReference type="InterPro" id="IPR025700">
    <property type="entry name" value="Lys/Orn_oxygenase"/>
</dbReference>
<gene>
    <name evidence="8" type="ORF">ECE50_010870</name>
</gene>
<dbReference type="GO" id="GO:0004497">
    <property type="term" value="F:monooxygenase activity"/>
    <property type="evidence" value="ECO:0007669"/>
    <property type="project" value="UniProtKB-KW"/>
</dbReference>
<comment type="similarity">
    <text evidence="3">Belongs to the lysine N(6)-hydroxylase/L-ornithine N(5)-oxygenase family.</text>
</comment>
<keyword evidence="8" id="KW-0503">Monooxygenase</keyword>
<evidence type="ECO:0000256" key="4">
    <source>
        <dbReference type="ARBA" id="ARBA00022630"/>
    </source>
</evidence>
<keyword evidence="5" id="KW-0274">FAD</keyword>
<evidence type="ECO:0000256" key="5">
    <source>
        <dbReference type="ARBA" id="ARBA00022827"/>
    </source>
</evidence>